<proteinExistence type="predicted"/>
<name>A0AC11D387_SHEEP</name>
<protein>
    <submittedName>
        <fullName evidence="1">Glutamine rich 2</fullName>
    </submittedName>
</protein>
<gene>
    <name evidence="1" type="primary">QRICH2</name>
</gene>
<evidence type="ECO:0000313" key="1">
    <source>
        <dbReference type="Ensembl" id="ENSOARP00020037862.1"/>
    </source>
</evidence>
<reference evidence="1" key="1">
    <citation type="submission" date="2020-11" db="EMBL/GenBank/DDBJ databases">
        <authorList>
            <person name="Davenport K.M."/>
            <person name="Bickhart D.M."/>
            <person name="Smith T.P.L."/>
            <person name="Murdoch B.M."/>
            <person name="Rosen B.D."/>
        </authorList>
    </citation>
    <scope>NUCLEOTIDE SEQUENCE [LARGE SCALE GENOMIC DNA]</scope>
    <source>
        <strain evidence="1">OAR_USU_Benz2616</strain>
    </source>
</reference>
<reference evidence="1" key="3">
    <citation type="submission" date="2025-09" db="UniProtKB">
        <authorList>
            <consortium name="Ensembl"/>
        </authorList>
    </citation>
    <scope>IDENTIFICATION</scope>
</reference>
<sequence>MPPATAALSVSLRELADLAIGTPEVGAVNFTALHTLLVAMLKSLNLQETRIDFQSPMLDQSRSFESPRVSTSTPQLVAPKERRRSSVARAQTLETQVKDLGGQVQDLGRQLKTVGSQVQAIVAHVQHFPTQTDGLDDRDWLETKDLALVTQEKGQTGPTKGRSDSKPVFQGPELLQDLMKDMKILKEAHQKKAQPELQPEQLLQRIEELERINRERDEFLELLNRKLSRMPSSEEATMVTWEELEQAITDGWKTSESSTGLQRHKRQSSITSSDLIASGVSTKHPSDDQAVDSAGFITDNTFSGSSGIGYPFDGPPGRERSRVSSATGFPAREQHLRARDEAGLARPHPPSMSQLRAEPDRRRSREKHSSGHLRRDERDAHLGPVYQDASLSRDQHPQMSPDQHRGVFASQGHLYARPDQYGFGSFDSDQLELLYPSTYMPGMVPISVDQVGVMLPGMDEQELVVAGMAQSDAVPPLVHGRDQPGSEQPGTVPLSTYQLPGMDESGMGPLGTYQSGVVPLGVDQHGFVIYPMDQQVFVQPSLGTSGFIQPGTEQHEMIQPGAGQAGVVQPGAGQAGVVQPGAGQAGVVQPGAGQAGVVQPGAGQAGVVQPGAGQAGVIQPRAGQAGVVQPGAGQAGVVQPGAGQAGVVQPGAGQAGVVQPGAGQAGVMQPRMYPRGLVQPGMYPRGLVQPEIYPRGLVQPGIDQPGFMQPRMYPRGLVPPRMYHRGLVQPGAGHPGLVQSGAGQMGVIQPSAGQPGVVQPGAGQAGVAQPGESQAGVIQPGAGQVGVIQPGAGQVGVIQPGAGQPGLVQPQVDQYGLVQPDRGRHGFFQPNISMPGLVPPGAYPPGLVQTGAYPGGLIQPGAYPRGFMQPGADQQGLVQPVIDPHWGRQSGTGRSIIPPGTELLGFPTYRADFRSFTSPRPYQQGVAPPGRDQYGQVSSLLSSQGLTPSGTDREALVLREMYRQGLQQRGPRPLSTAVGSAPQDQQHLETPEPEQRDQAVPDSIPDSQGLMYGGPGYQGVDQHVQVGVGPKELYVLSQPGVSIQTSPGQEAPVPKSTYSLDYLDRGSSERSDTQSERRESLDKLAPSFPIAVETFRMMGEIIALYMELKENIKDLNEEQAGLTDLEKIQYLLALMVKKSIPPDLQEQLKTLKALTKEIQQEKAKMEKMSKILEGHGEKEIGKEEKGSPLNLQLGVLRVTMADIEKELGELRESQEKGKVSMEHSVSEASIYLQDQLDKLRTIIENMLASSSTLLSMSLNMAPHKPLTTLAPSQIDPAATCPACSLDLSHQVSMLVQRYEQLQNMVSNLAASRPSKKAKLQSQDEELLGHIQSAILQVQGDCEKLSITTSNLIEDRQQKQKDIEVLYQGLEKLEKEKANRGHLEMEIGVKADKSALAGKVSRVQFDATTEQLNRMMQELVAKMTGQEQDWQKMLDKLLVEMDSKLDRLELDPVKQSLEDRWKSLRQQLKERSPLYQADEAAAMRRQLLAHFHCLSCDRPLETPVTGQVIPMTPVGPCLPGHRSVRPYTVFELEQVRQQSRNLKLGSSGFLRGDLGQVERSVGRLRTMHSKMLLDIEKVQIHFGGSVKASSQMIRELLQAQCLSSPCYRRLPDMADYSYSSAPRPCGGSHTLTYPYRRIRLQHLSQGLYPTEEIQIAMKHDEVDILGLDGHIYKGRMDTRLPDLLNKDNAGMKHKTKQSRAHGHRQQSLSNSGQLPSRPQSAQTLAAKDSAPSRHQKDRPVSTEGRLSQLNPAHLPGETANLPAGLDVHRDAPPGEGLEEPTRGPRSTSAH</sequence>
<accession>A0AC11D387</accession>
<dbReference type="Ensembl" id="ENSOART00020048670.1">
    <property type="protein sequence ID" value="ENSOARP00020037862.1"/>
    <property type="gene ID" value="ENSOARG00020013629.2"/>
</dbReference>
<reference evidence="1" key="2">
    <citation type="submission" date="2025-08" db="UniProtKB">
        <authorList>
            <consortium name="Ensembl"/>
        </authorList>
    </citation>
    <scope>IDENTIFICATION</scope>
</reference>
<organism evidence="1">
    <name type="scientific">Ovis aries</name>
    <name type="common">Sheep</name>
    <dbReference type="NCBI Taxonomy" id="9940"/>
    <lineage>
        <taxon>Eukaryota</taxon>
        <taxon>Metazoa</taxon>
        <taxon>Chordata</taxon>
        <taxon>Craniata</taxon>
        <taxon>Vertebrata</taxon>
        <taxon>Euteleostomi</taxon>
        <taxon>Mammalia</taxon>
        <taxon>Eutheria</taxon>
        <taxon>Laurasiatheria</taxon>
        <taxon>Artiodactyla</taxon>
        <taxon>Ruminantia</taxon>
        <taxon>Pecora</taxon>
        <taxon>Bovidae</taxon>
        <taxon>Caprinae</taxon>
        <taxon>Ovis</taxon>
    </lineage>
</organism>